<proteinExistence type="predicted"/>
<name>A0A0C5VHI7_9GAMM</name>
<organism evidence="1 2">
    <name type="scientific">Gynuella sunshinyii YC6258</name>
    <dbReference type="NCBI Taxonomy" id="1445510"/>
    <lineage>
        <taxon>Bacteria</taxon>
        <taxon>Pseudomonadati</taxon>
        <taxon>Pseudomonadota</taxon>
        <taxon>Gammaproteobacteria</taxon>
        <taxon>Oceanospirillales</taxon>
        <taxon>Saccharospirillaceae</taxon>
        <taxon>Gynuella</taxon>
    </lineage>
</organism>
<reference evidence="1 2" key="1">
    <citation type="submission" date="2014-01" db="EMBL/GenBank/DDBJ databases">
        <title>Full genme sequencing of cellulolytic bacterium Gynuella sunshinyii YC6258T gen. nov., sp. nov.</title>
        <authorList>
            <person name="Khan H."/>
            <person name="Chung E.J."/>
            <person name="Chung Y.R."/>
        </authorList>
    </citation>
    <scope>NUCLEOTIDE SEQUENCE [LARGE SCALE GENOMIC DNA]</scope>
    <source>
        <strain evidence="1 2">YC6258</strain>
    </source>
</reference>
<evidence type="ECO:0000313" key="2">
    <source>
        <dbReference type="Proteomes" id="UP000032266"/>
    </source>
</evidence>
<dbReference type="EMBL" id="CP007142">
    <property type="protein sequence ID" value="AJQ94137.1"/>
    <property type="molecule type" value="Genomic_DNA"/>
</dbReference>
<sequence>MARALLQVENVRICLIEQFRKSNNNSGINHSGFIYEF</sequence>
<evidence type="ECO:0000313" key="1">
    <source>
        <dbReference type="EMBL" id="AJQ94137.1"/>
    </source>
</evidence>
<protein>
    <submittedName>
        <fullName evidence="1">Uncharacterized protein</fullName>
    </submittedName>
</protein>
<gene>
    <name evidence="1" type="ORF">YC6258_02095</name>
</gene>
<dbReference type="Proteomes" id="UP000032266">
    <property type="component" value="Chromosome"/>
</dbReference>
<accession>A0A0C5VHI7</accession>
<dbReference type="HOGENOM" id="CLU_3344222_0_0_6"/>
<keyword evidence="2" id="KW-1185">Reference proteome</keyword>
<dbReference type="STRING" id="1445510.YC6258_02095"/>
<dbReference type="KEGG" id="gsn:YC6258_02095"/>
<dbReference type="AlphaFoldDB" id="A0A0C5VHI7"/>